<evidence type="ECO:0000313" key="3">
    <source>
        <dbReference type="Proteomes" id="UP000252405"/>
    </source>
</evidence>
<accession>A0A368TRR0</accession>
<proteinExistence type="predicted"/>
<dbReference type="InterPro" id="IPR000595">
    <property type="entry name" value="cNMP-bd_dom"/>
</dbReference>
<dbReference type="SUPFAM" id="SSF51206">
    <property type="entry name" value="cAMP-binding domain-like"/>
    <property type="match status" value="1"/>
</dbReference>
<dbReference type="RefSeq" id="WP_114480611.1">
    <property type="nucleotide sequence ID" value="NZ_QPII01000020.1"/>
</dbReference>
<dbReference type="Proteomes" id="UP000252405">
    <property type="component" value="Unassembled WGS sequence"/>
</dbReference>
<dbReference type="InterPro" id="IPR018490">
    <property type="entry name" value="cNMP-bd_dom_sf"/>
</dbReference>
<dbReference type="OrthoDB" id="9798104at2"/>
<comment type="caution">
    <text evidence="2">The sequence shown here is derived from an EMBL/GenBank/DDBJ whole genome shotgun (WGS) entry which is preliminary data.</text>
</comment>
<protein>
    <submittedName>
        <fullName evidence="2">Crp/Fnr family transcriptional regulator</fullName>
    </submittedName>
</protein>
<reference evidence="2 3" key="1">
    <citation type="submission" date="2018-07" db="EMBL/GenBank/DDBJ databases">
        <title>Halomonas montanilacus sp. nov., isolated from Lake Pengyan on Tibetan Plateau.</title>
        <authorList>
            <person name="Lu H."/>
            <person name="Xing P."/>
            <person name="Wu Q."/>
        </authorList>
    </citation>
    <scope>NUCLEOTIDE SEQUENCE [LARGE SCALE GENOMIC DNA]</scope>
    <source>
        <strain evidence="2 3">PYC7W</strain>
    </source>
</reference>
<name>A0A368TRR0_9GAMM</name>
<dbReference type="CDD" id="cd00038">
    <property type="entry name" value="CAP_ED"/>
    <property type="match status" value="1"/>
</dbReference>
<organism evidence="2 3">
    <name type="scientific">Billgrantia montanilacus</name>
    <dbReference type="NCBI Taxonomy" id="2282305"/>
    <lineage>
        <taxon>Bacteria</taxon>
        <taxon>Pseudomonadati</taxon>
        <taxon>Pseudomonadota</taxon>
        <taxon>Gammaproteobacteria</taxon>
        <taxon>Oceanospirillales</taxon>
        <taxon>Halomonadaceae</taxon>
        <taxon>Billgrantia</taxon>
    </lineage>
</organism>
<dbReference type="PROSITE" id="PS50042">
    <property type="entry name" value="CNMP_BINDING_3"/>
    <property type="match status" value="1"/>
</dbReference>
<evidence type="ECO:0000259" key="1">
    <source>
        <dbReference type="PROSITE" id="PS50042"/>
    </source>
</evidence>
<dbReference type="AlphaFoldDB" id="A0A368TRR0"/>
<dbReference type="EMBL" id="QPII01000020">
    <property type="protein sequence ID" value="RCV86822.1"/>
    <property type="molecule type" value="Genomic_DNA"/>
</dbReference>
<dbReference type="Gene3D" id="2.60.120.10">
    <property type="entry name" value="Jelly Rolls"/>
    <property type="match status" value="1"/>
</dbReference>
<keyword evidence="3" id="KW-1185">Reference proteome</keyword>
<feature type="domain" description="Cyclic nucleotide-binding" evidence="1">
    <location>
        <begin position="22"/>
        <end position="113"/>
    </location>
</feature>
<sequence length="202" mass="22584">MSATKEILERLAGDSLPDWHLVESALRRKTLMPGECLFLVGIVHPVVYFVEAGVIKMVYETYDGDAWVKAFAEEGGFFASLAALAPEGSTSFSALAACPASVEVVPYKILQQLGDRHPLWQRTLRQAFEIYGFRKEARERDLLTLSAEERYMRFINDNPSIVERVTEKDIAGYVRITPVALSRIKARIKRRQAGSGLHGGEP</sequence>
<gene>
    <name evidence="2" type="ORF">DU505_19360</name>
</gene>
<dbReference type="InterPro" id="IPR014710">
    <property type="entry name" value="RmlC-like_jellyroll"/>
</dbReference>
<evidence type="ECO:0000313" key="2">
    <source>
        <dbReference type="EMBL" id="RCV86822.1"/>
    </source>
</evidence>